<feature type="compositionally biased region" description="Basic and acidic residues" evidence="1">
    <location>
        <begin position="167"/>
        <end position="176"/>
    </location>
</feature>
<feature type="region of interest" description="Disordered" evidence="1">
    <location>
        <begin position="411"/>
        <end position="445"/>
    </location>
</feature>
<dbReference type="CDD" id="cd00303">
    <property type="entry name" value="retropepsin_like"/>
    <property type="match status" value="1"/>
</dbReference>
<sequence>MGTPTNIANKQKVGEISSGATEALQVISSSHFAPLSRSTATVTPSQKEREPLKEYLQLFNIAALEVPTVTQEVKTNAFAQGLLDRDFFKSLAKKPAAKLDALLARVAKYINMEVAQASKKEGQGRKRKENKDECPYKKPRTDFKDKRLAWQKEYVCWEKARGTGPYLKHETDKDKNVNNPRPGSPVKNIPGPLMTGKTEVTDPPRKGVIRMIAGGSVGGDSQRIRKAQVREAYEISVREVMEVEPANDIPLIQFDQEERHGPTIQGNDALVITALFANYEIERVFIDSGSSIDILFGDAYDQMQLWGAPLETVGTSLYGFAGEVVHPRGMVSLPLTLGTTPLQKTCVLKFLVVDIPSAYNVILGRPTLNAFRAVISTYRMKIKFPVIGGVVQAQANALQAHKCYVEAIKRGKKRRTEEPPETKGSNKWEKGPVPSPKPDKETPATVQPVEELLTIELTLGDPGKVTKIGSKMTENFRNQVINCLQKNKDIFA</sequence>
<protein>
    <submittedName>
        <fullName evidence="2">Uncharacterized protein</fullName>
    </submittedName>
</protein>
<gene>
    <name evidence="2" type="ORF">Sradi_6426800</name>
</gene>
<comment type="caution">
    <text evidence="2">The sequence shown here is derived from an EMBL/GenBank/DDBJ whole genome shotgun (WGS) entry which is preliminary data.</text>
</comment>
<dbReference type="PANTHER" id="PTHR33240:SF15">
    <property type="entry name" value="GAG-PRO-LIKE PROTEIN"/>
    <property type="match status" value="1"/>
</dbReference>
<reference evidence="2" key="2">
    <citation type="journal article" date="2024" name="Plant">
        <title>Genomic evolution and insights into agronomic trait innovations of Sesamum species.</title>
        <authorList>
            <person name="Miao H."/>
            <person name="Wang L."/>
            <person name="Qu L."/>
            <person name="Liu H."/>
            <person name="Sun Y."/>
            <person name="Le M."/>
            <person name="Wang Q."/>
            <person name="Wei S."/>
            <person name="Zheng Y."/>
            <person name="Lin W."/>
            <person name="Duan Y."/>
            <person name="Cao H."/>
            <person name="Xiong S."/>
            <person name="Wang X."/>
            <person name="Wei L."/>
            <person name="Li C."/>
            <person name="Ma Q."/>
            <person name="Ju M."/>
            <person name="Zhao R."/>
            <person name="Li G."/>
            <person name="Mu C."/>
            <person name="Tian Q."/>
            <person name="Mei H."/>
            <person name="Zhang T."/>
            <person name="Gao T."/>
            <person name="Zhang H."/>
        </authorList>
    </citation>
    <scope>NUCLEOTIDE SEQUENCE</scope>
    <source>
        <strain evidence="2">G02</strain>
    </source>
</reference>
<organism evidence="2">
    <name type="scientific">Sesamum radiatum</name>
    <name type="common">Black benniseed</name>
    <dbReference type="NCBI Taxonomy" id="300843"/>
    <lineage>
        <taxon>Eukaryota</taxon>
        <taxon>Viridiplantae</taxon>
        <taxon>Streptophyta</taxon>
        <taxon>Embryophyta</taxon>
        <taxon>Tracheophyta</taxon>
        <taxon>Spermatophyta</taxon>
        <taxon>Magnoliopsida</taxon>
        <taxon>eudicotyledons</taxon>
        <taxon>Gunneridae</taxon>
        <taxon>Pentapetalae</taxon>
        <taxon>asterids</taxon>
        <taxon>lamiids</taxon>
        <taxon>Lamiales</taxon>
        <taxon>Pedaliaceae</taxon>
        <taxon>Sesamum</taxon>
    </lineage>
</organism>
<dbReference type="EMBL" id="JACGWJ010000030">
    <property type="protein sequence ID" value="KAL0301500.1"/>
    <property type="molecule type" value="Genomic_DNA"/>
</dbReference>
<feature type="region of interest" description="Disordered" evidence="1">
    <location>
        <begin position="167"/>
        <end position="203"/>
    </location>
</feature>
<name>A0AAW2K4F5_SESRA</name>
<accession>A0AAW2K4F5</accession>
<evidence type="ECO:0000256" key="1">
    <source>
        <dbReference type="SAM" id="MobiDB-lite"/>
    </source>
</evidence>
<feature type="region of interest" description="Disordered" evidence="1">
    <location>
        <begin position="116"/>
        <end position="138"/>
    </location>
</feature>
<feature type="compositionally biased region" description="Basic and acidic residues" evidence="1">
    <location>
        <begin position="118"/>
        <end position="138"/>
    </location>
</feature>
<dbReference type="InterPro" id="IPR021109">
    <property type="entry name" value="Peptidase_aspartic_dom_sf"/>
</dbReference>
<reference evidence="2" key="1">
    <citation type="submission" date="2020-06" db="EMBL/GenBank/DDBJ databases">
        <authorList>
            <person name="Li T."/>
            <person name="Hu X."/>
            <person name="Zhang T."/>
            <person name="Song X."/>
            <person name="Zhang H."/>
            <person name="Dai N."/>
            <person name="Sheng W."/>
            <person name="Hou X."/>
            <person name="Wei L."/>
        </authorList>
    </citation>
    <scope>NUCLEOTIDE SEQUENCE</scope>
    <source>
        <strain evidence="2">G02</strain>
        <tissue evidence="2">Leaf</tissue>
    </source>
</reference>
<evidence type="ECO:0000313" key="2">
    <source>
        <dbReference type="EMBL" id="KAL0301500.1"/>
    </source>
</evidence>
<proteinExistence type="predicted"/>
<dbReference type="AlphaFoldDB" id="A0AAW2K4F5"/>
<dbReference type="Gene3D" id="2.40.70.10">
    <property type="entry name" value="Acid Proteases"/>
    <property type="match status" value="1"/>
</dbReference>
<feature type="compositionally biased region" description="Basic and acidic residues" evidence="1">
    <location>
        <begin position="411"/>
        <end position="430"/>
    </location>
</feature>
<dbReference type="PANTHER" id="PTHR33240">
    <property type="entry name" value="OS08G0508500 PROTEIN"/>
    <property type="match status" value="1"/>
</dbReference>